<dbReference type="PANTHER" id="PTHR34473">
    <property type="entry name" value="UPF0699 TRANSMEMBRANE PROTEIN YDBS"/>
    <property type="match status" value="1"/>
</dbReference>
<dbReference type="InterPro" id="IPR005182">
    <property type="entry name" value="YdbS-like_PH"/>
</dbReference>
<organism evidence="3 4">
    <name type="scientific">Sarcina ventriculi</name>
    <name type="common">Clostridium ventriculi</name>
    <dbReference type="NCBI Taxonomy" id="1267"/>
    <lineage>
        <taxon>Bacteria</taxon>
        <taxon>Bacillati</taxon>
        <taxon>Bacillota</taxon>
        <taxon>Clostridia</taxon>
        <taxon>Eubacteriales</taxon>
        <taxon>Clostridiaceae</taxon>
        <taxon>Sarcina</taxon>
    </lineage>
</organism>
<sequence length="149" mass="18254">MKKYQLSKTSILRWMFLRTLLFIALYIMFFDILNIHKTLFLKKINIFFIYSIFYVIYVFILPVVKYLSWSYYTDENFIELRYGVIYRKIVCVPINRIKYIDLIQDPISRILRIKTIRIYTARGKLTIPSINYKECTKIWNLARNNSFMR</sequence>
<dbReference type="Pfam" id="PF03703">
    <property type="entry name" value="bPH_2"/>
    <property type="match status" value="1"/>
</dbReference>
<accession>A0ABM9UN77</accession>
<evidence type="ECO:0000259" key="2">
    <source>
        <dbReference type="Pfam" id="PF03703"/>
    </source>
</evidence>
<dbReference type="RefSeq" id="WP_055257582.1">
    <property type="nucleotide sequence ID" value="NZ_BCMV01000029.1"/>
</dbReference>
<keyword evidence="1" id="KW-0472">Membrane</keyword>
<keyword evidence="1" id="KW-1133">Transmembrane helix</keyword>
<dbReference type="Proteomes" id="UP000095488">
    <property type="component" value="Unassembled WGS sequence"/>
</dbReference>
<dbReference type="PANTHER" id="PTHR34473:SF2">
    <property type="entry name" value="UPF0699 TRANSMEMBRANE PROTEIN YDBT"/>
    <property type="match status" value="1"/>
</dbReference>
<evidence type="ECO:0000313" key="4">
    <source>
        <dbReference type="Proteomes" id="UP000095488"/>
    </source>
</evidence>
<keyword evidence="1" id="KW-0812">Transmembrane</keyword>
<feature type="transmembrane region" description="Helical" evidence="1">
    <location>
        <begin position="12"/>
        <end position="32"/>
    </location>
</feature>
<feature type="transmembrane region" description="Helical" evidence="1">
    <location>
        <begin position="44"/>
        <end position="64"/>
    </location>
</feature>
<protein>
    <submittedName>
        <fullName evidence="3">Bacterial membrane flanked domain</fullName>
    </submittedName>
</protein>
<dbReference type="EMBL" id="CYZR01000002">
    <property type="protein sequence ID" value="CUN61867.1"/>
    <property type="molecule type" value="Genomic_DNA"/>
</dbReference>
<name>A0ABM9UN77_SARVE</name>
<comment type="caution">
    <text evidence="3">The sequence shown here is derived from an EMBL/GenBank/DDBJ whole genome shotgun (WGS) entry which is preliminary data.</text>
</comment>
<gene>
    <name evidence="3" type="ORF">ERS852473_00644</name>
</gene>
<proteinExistence type="predicted"/>
<reference evidence="3 4" key="1">
    <citation type="submission" date="2015-09" db="EMBL/GenBank/DDBJ databases">
        <authorList>
            <consortium name="Pathogen Informatics"/>
        </authorList>
    </citation>
    <scope>NUCLEOTIDE SEQUENCE [LARGE SCALE GENOMIC DNA]</scope>
    <source>
        <strain evidence="3 4">2789STDY5834858</strain>
    </source>
</reference>
<feature type="domain" description="YdbS-like PH" evidence="2">
    <location>
        <begin position="66"/>
        <end position="138"/>
    </location>
</feature>
<evidence type="ECO:0000313" key="3">
    <source>
        <dbReference type="EMBL" id="CUN61867.1"/>
    </source>
</evidence>
<keyword evidence="4" id="KW-1185">Reference proteome</keyword>
<evidence type="ECO:0000256" key="1">
    <source>
        <dbReference type="SAM" id="Phobius"/>
    </source>
</evidence>